<dbReference type="Proteomes" id="UP000076447">
    <property type="component" value="Unassembled WGS sequence"/>
</dbReference>
<dbReference type="PANTHER" id="PTHR39420">
    <property type="match status" value="1"/>
</dbReference>
<evidence type="ECO:0008006" key="3">
    <source>
        <dbReference type="Google" id="ProtNLM"/>
    </source>
</evidence>
<dbReference type="NCBIfam" id="TIGR03883">
    <property type="entry name" value="DUF2342_F420"/>
    <property type="match status" value="1"/>
</dbReference>
<sequence>MTSPVLGTPLVDWSAAAQIAGRVARPGPLASRDELAELVAGLRAAASDAVPHVLRVTRMVPAALPGSAAAPGGVASEEPAELSQVFVVDRPRWARANTEVMASLTDGVADALTGKDDKPVSATTALVGAAQVGAVLAALSSRVLGQFDPYSAAGGSADSAAGGSGLSAAGGSGLSAAGGSGLSAAGGRPDGGAPPGRLLLVAPNVLQLERDLDLVPADFRLWVCLHEQTHALQFAAAPWLADHLRARAHDLLVGLSESSRHLADARLREKVATAGRVVVRAVRGEGGGVAEGLLTPDQKAVLEEVSGVMALLEGHADVMMDAVGRRTVPTVRRIRARFEARRDGQGSSTLDTVLRRFLGMDAKLAQYRDGAAFVRAVERQVGRDGLNAVWTSPGTLPSAREIAEPGAWVRRVHG</sequence>
<proteinExistence type="predicted"/>
<dbReference type="Gene3D" id="1.20.150.30">
    <property type="entry name" value="Zincin-like metallopeptidase, N-terminal domain"/>
    <property type="match status" value="1"/>
</dbReference>
<evidence type="ECO:0000313" key="1">
    <source>
        <dbReference type="EMBL" id="KZM35184.1"/>
    </source>
</evidence>
<dbReference type="STRING" id="43678.OJAG_21520"/>
<dbReference type="InterPro" id="IPR042271">
    <property type="entry name" value="Zinicin_2_N"/>
</dbReference>
<dbReference type="PANTHER" id="PTHR39420:SF1">
    <property type="entry name" value="HYDROLASE"/>
    <property type="match status" value="1"/>
</dbReference>
<protein>
    <recommendedName>
        <fullName evidence="3">Coenzyme F420 biosynthesis-associated protein</fullName>
    </recommendedName>
</protein>
<dbReference type="AlphaFoldDB" id="A0A163RGA5"/>
<dbReference type="Pfam" id="PF10103">
    <property type="entry name" value="Zincin_2"/>
    <property type="match status" value="1"/>
</dbReference>
<dbReference type="OrthoDB" id="142939at2"/>
<dbReference type="PATRIC" id="fig|43678.3.peg.2244"/>
<organism evidence="1 2">
    <name type="scientific">Oerskovia enterophila</name>
    <dbReference type="NCBI Taxonomy" id="43678"/>
    <lineage>
        <taxon>Bacteria</taxon>
        <taxon>Bacillati</taxon>
        <taxon>Actinomycetota</taxon>
        <taxon>Actinomycetes</taxon>
        <taxon>Micrococcales</taxon>
        <taxon>Cellulomonadaceae</taxon>
        <taxon>Oerskovia</taxon>
    </lineage>
</organism>
<dbReference type="InterPro" id="IPR018766">
    <property type="entry name" value="Zinicin_2"/>
</dbReference>
<reference evidence="1 2" key="1">
    <citation type="submission" date="2016-01" db="EMBL/GenBank/DDBJ databases">
        <title>Genome sequence of Oerskovia enterophila VJag, an agar and cellulose degrading bacterium.</title>
        <authorList>
            <person name="Poehlein A."/>
            <person name="Jag V."/>
            <person name="Bengelsdorf F."/>
            <person name="Duerre P."/>
            <person name="Daniel R."/>
        </authorList>
    </citation>
    <scope>NUCLEOTIDE SEQUENCE [LARGE SCALE GENOMIC DNA]</scope>
    <source>
        <strain evidence="1 2">VJag</strain>
    </source>
</reference>
<dbReference type="RefSeq" id="WP_068708628.1">
    <property type="nucleotide sequence ID" value="NZ_LRIE01000073.1"/>
</dbReference>
<dbReference type="NCBIfam" id="TIGR03624">
    <property type="entry name" value="putative hydrolase"/>
    <property type="match status" value="1"/>
</dbReference>
<dbReference type="EMBL" id="LRIE01000073">
    <property type="protein sequence ID" value="KZM35184.1"/>
    <property type="molecule type" value="Genomic_DNA"/>
</dbReference>
<evidence type="ECO:0000313" key="2">
    <source>
        <dbReference type="Proteomes" id="UP000076447"/>
    </source>
</evidence>
<dbReference type="SUPFAM" id="SSF55486">
    <property type="entry name" value="Metalloproteases ('zincins'), catalytic domain"/>
    <property type="match status" value="1"/>
</dbReference>
<gene>
    <name evidence="1" type="ORF">OJAG_21520</name>
</gene>
<name>A0A163RGA5_9CELL</name>
<dbReference type="InterPro" id="IPR022454">
    <property type="entry name" value="CHP03883_F420-assoc"/>
</dbReference>
<comment type="caution">
    <text evidence="1">The sequence shown here is derived from an EMBL/GenBank/DDBJ whole genome shotgun (WGS) entry which is preliminary data.</text>
</comment>
<accession>A0A163RGA5</accession>